<organism evidence="2 3">
    <name type="scientific">Kibdelosporangium banguiense</name>
    <dbReference type="NCBI Taxonomy" id="1365924"/>
    <lineage>
        <taxon>Bacteria</taxon>
        <taxon>Bacillati</taxon>
        <taxon>Actinomycetota</taxon>
        <taxon>Actinomycetes</taxon>
        <taxon>Pseudonocardiales</taxon>
        <taxon>Pseudonocardiaceae</taxon>
        <taxon>Kibdelosporangium</taxon>
    </lineage>
</organism>
<keyword evidence="3" id="KW-1185">Reference proteome</keyword>
<reference evidence="2 3" key="1">
    <citation type="submission" date="2021-03" db="EMBL/GenBank/DDBJ databases">
        <title>Sequencing the genomes of 1000 actinobacteria strains.</title>
        <authorList>
            <person name="Klenk H.-P."/>
        </authorList>
    </citation>
    <scope>NUCLEOTIDE SEQUENCE [LARGE SCALE GENOMIC DNA]</scope>
    <source>
        <strain evidence="2 3">DSM 46670</strain>
    </source>
</reference>
<dbReference type="Proteomes" id="UP001519332">
    <property type="component" value="Unassembled WGS sequence"/>
</dbReference>
<evidence type="ECO:0000259" key="1">
    <source>
        <dbReference type="Pfam" id="PF04149"/>
    </source>
</evidence>
<gene>
    <name evidence="2" type="ORF">JOF56_010640</name>
</gene>
<dbReference type="InterPro" id="IPR007278">
    <property type="entry name" value="DUF397"/>
</dbReference>
<accession>A0ABS4U0R9</accession>
<proteinExistence type="predicted"/>
<evidence type="ECO:0000313" key="2">
    <source>
        <dbReference type="EMBL" id="MBP2330255.1"/>
    </source>
</evidence>
<dbReference type="EMBL" id="JAGINW010000001">
    <property type="protein sequence ID" value="MBP2330255.1"/>
    <property type="molecule type" value="Genomic_DNA"/>
</dbReference>
<protein>
    <recommendedName>
        <fullName evidence="1">DUF397 domain-containing protein</fullName>
    </recommendedName>
</protein>
<dbReference type="Pfam" id="PF04149">
    <property type="entry name" value="DUF397"/>
    <property type="match status" value="1"/>
</dbReference>
<evidence type="ECO:0000313" key="3">
    <source>
        <dbReference type="Proteomes" id="UP001519332"/>
    </source>
</evidence>
<feature type="domain" description="DUF397" evidence="1">
    <location>
        <begin position="8"/>
        <end position="58"/>
    </location>
</feature>
<dbReference type="RefSeq" id="WP_209646890.1">
    <property type="nucleotide sequence ID" value="NZ_JAGINW010000001.1"/>
</dbReference>
<name>A0ABS4U0R9_9PSEU</name>
<comment type="caution">
    <text evidence="2">The sequence shown here is derived from an EMBL/GenBank/DDBJ whole genome shotgun (WGS) entry which is preliminary data.</text>
</comment>
<sequence>MTTDSPTTWRKSSYSTGTGNCVEVAPAADGVVIRHSKHPAAGTIAFPDHAWTAFVRDASEDSATSANGIASITKAGTDTLVRSLTTDVELRFDKGEWSAFLAGAADGEFDFTPRRAIA</sequence>